<organism evidence="2 3">
    <name type="scientific">Thiothrix unzii</name>
    <dbReference type="NCBI Taxonomy" id="111769"/>
    <lineage>
        <taxon>Bacteria</taxon>
        <taxon>Pseudomonadati</taxon>
        <taxon>Pseudomonadota</taxon>
        <taxon>Gammaproteobacteria</taxon>
        <taxon>Thiotrichales</taxon>
        <taxon>Thiotrichaceae</taxon>
        <taxon>Thiothrix</taxon>
    </lineage>
</organism>
<evidence type="ECO:0000313" key="2">
    <source>
        <dbReference type="EMBL" id="QTR53478.1"/>
    </source>
</evidence>
<keyword evidence="2" id="KW-0489">Methyltransferase</keyword>
<dbReference type="RefSeq" id="WP_210218994.1">
    <property type="nucleotide sequence ID" value="NZ_CP072793.1"/>
</dbReference>
<dbReference type="InterPro" id="IPR029063">
    <property type="entry name" value="SAM-dependent_MTases_sf"/>
</dbReference>
<evidence type="ECO:0000313" key="3">
    <source>
        <dbReference type="Proteomes" id="UP000672009"/>
    </source>
</evidence>
<keyword evidence="2" id="KW-0808">Transferase</keyword>
<gene>
    <name evidence="2" type="ORF">J9260_17540</name>
</gene>
<evidence type="ECO:0000259" key="1">
    <source>
        <dbReference type="Pfam" id="PF08241"/>
    </source>
</evidence>
<dbReference type="Pfam" id="PF08241">
    <property type="entry name" value="Methyltransf_11"/>
    <property type="match status" value="1"/>
</dbReference>
<sequence length="231" mass="26950">MMPSQQHPNRQAHNWLIYNISDALLLKNTSIIKGVLLDLGCGKKTPYKSFFMKYAATYIGMDWQQAPIENIDIVADLNKTLPLTDHCVDTIVSLSVLEHIKEPQQLIDEMFRLLKNEGNLIIQVPWQWSLHEMPHDYFRYTPSGLYYLLQKSGFSEIKITAQSGIFTTIILKINYFIKRFIPKGKYSSQLIHYTFLPFWFFGQHLAPLLDKLDRKWSYESSGYYLTATKNS</sequence>
<feature type="domain" description="Methyltransferase type 11" evidence="1">
    <location>
        <begin position="37"/>
        <end position="122"/>
    </location>
</feature>
<dbReference type="CDD" id="cd02440">
    <property type="entry name" value="AdoMet_MTases"/>
    <property type="match status" value="1"/>
</dbReference>
<accession>A0A975IHB9</accession>
<dbReference type="EMBL" id="CP072793">
    <property type="protein sequence ID" value="QTR53478.1"/>
    <property type="molecule type" value="Genomic_DNA"/>
</dbReference>
<dbReference type="GO" id="GO:0032259">
    <property type="term" value="P:methylation"/>
    <property type="evidence" value="ECO:0007669"/>
    <property type="project" value="UniProtKB-KW"/>
</dbReference>
<dbReference type="GO" id="GO:0008757">
    <property type="term" value="F:S-adenosylmethionine-dependent methyltransferase activity"/>
    <property type="evidence" value="ECO:0007669"/>
    <property type="project" value="InterPro"/>
</dbReference>
<keyword evidence="3" id="KW-1185">Reference proteome</keyword>
<name>A0A975IHB9_9GAMM</name>
<reference evidence="2" key="1">
    <citation type="submission" date="2021-04" db="EMBL/GenBank/DDBJ databases">
        <title>Genomics, taxonomy and metabolism of representatives of sulfur bacteria of the genus Thiothrix: Thiothrix fructosivorans QT, Thiothrix unzii A1T and three new species, Thiothrix subterranea sp. nov., Thiothrix litoralis sp. nov. and 'Candidatus Thiothrix anitrata' sp. nov.</title>
        <authorList>
            <person name="Ravin N.V."/>
            <person name="Smolyakov D."/>
            <person name="Rudenko T.S."/>
            <person name="Mardanov A.V."/>
            <person name="Beletsky A.V."/>
            <person name="Markov N.D."/>
            <person name="Fomenkov A.I."/>
            <person name="Roberts R.J."/>
            <person name="Karnachuk O.V."/>
            <person name="Novikov A."/>
            <person name="Grabovich M.Y."/>
        </authorList>
    </citation>
    <scope>NUCLEOTIDE SEQUENCE</scope>
    <source>
        <strain evidence="2">A1</strain>
    </source>
</reference>
<dbReference type="AlphaFoldDB" id="A0A975IHB9"/>
<proteinExistence type="predicted"/>
<dbReference type="SUPFAM" id="SSF53335">
    <property type="entry name" value="S-adenosyl-L-methionine-dependent methyltransferases"/>
    <property type="match status" value="1"/>
</dbReference>
<dbReference type="Gene3D" id="3.40.50.150">
    <property type="entry name" value="Vaccinia Virus protein VP39"/>
    <property type="match status" value="1"/>
</dbReference>
<protein>
    <submittedName>
        <fullName evidence="2">Class I SAM-dependent methyltransferase</fullName>
    </submittedName>
</protein>
<dbReference type="KEGG" id="tun:J9260_17540"/>
<dbReference type="Proteomes" id="UP000672009">
    <property type="component" value="Chromosome"/>
</dbReference>
<dbReference type="InterPro" id="IPR013216">
    <property type="entry name" value="Methyltransf_11"/>
</dbReference>